<gene>
    <name evidence="1" type="ORF">DPEC_G00259050</name>
</gene>
<keyword evidence="2" id="KW-1185">Reference proteome</keyword>
<reference evidence="1" key="1">
    <citation type="submission" date="2021-05" db="EMBL/GenBank/DDBJ databases">
        <authorList>
            <person name="Pan Q."/>
            <person name="Jouanno E."/>
            <person name="Zahm M."/>
            <person name="Klopp C."/>
            <person name="Cabau C."/>
            <person name="Louis A."/>
            <person name="Berthelot C."/>
            <person name="Parey E."/>
            <person name="Roest Crollius H."/>
            <person name="Montfort J."/>
            <person name="Robinson-Rechavi M."/>
            <person name="Bouchez O."/>
            <person name="Lampietro C."/>
            <person name="Lopez Roques C."/>
            <person name="Donnadieu C."/>
            <person name="Postlethwait J."/>
            <person name="Bobe J."/>
            <person name="Dillon D."/>
            <person name="Chandos A."/>
            <person name="von Hippel F."/>
            <person name="Guiguen Y."/>
        </authorList>
    </citation>
    <scope>NUCLEOTIDE SEQUENCE</scope>
    <source>
        <strain evidence="1">YG-Jan2019</strain>
    </source>
</reference>
<dbReference type="EMBL" id="CM055750">
    <property type="protein sequence ID" value="KAJ7993857.1"/>
    <property type="molecule type" value="Genomic_DNA"/>
</dbReference>
<protein>
    <submittedName>
        <fullName evidence="1">Uncharacterized protein</fullName>
    </submittedName>
</protein>
<organism evidence="1 2">
    <name type="scientific">Dallia pectoralis</name>
    <name type="common">Alaska blackfish</name>
    <dbReference type="NCBI Taxonomy" id="75939"/>
    <lineage>
        <taxon>Eukaryota</taxon>
        <taxon>Metazoa</taxon>
        <taxon>Chordata</taxon>
        <taxon>Craniata</taxon>
        <taxon>Vertebrata</taxon>
        <taxon>Euteleostomi</taxon>
        <taxon>Actinopterygii</taxon>
        <taxon>Neopterygii</taxon>
        <taxon>Teleostei</taxon>
        <taxon>Protacanthopterygii</taxon>
        <taxon>Esociformes</taxon>
        <taxon>Umbridae</taxon>
        <taxon>Dallia</taxon>
    </lineage>
</organism>
<evidence type="ECO:0000313" key="2">
    <source>
        <dbReference type="Proteomes" id="UP001157502"/>
    </source>
</evidence>
<name>A0ACC2FRF4_DALPE</name>
<dbReference type="Proteomes" id="UP001157502">
    <property type="component" value="Chromosome 23"/>
</dbReference>
<comment type="caution">
    <text evidence="1">The sequence shown here is derived from an EMBL/GenBank/DDBJ whole genome shotgun (WGS) entry which is preliminary data.</text>
</comment>
<evidence type="ECO:0000313" key="1">
    <source>
        <dbReference type="EMBL" id="KAJ7993857.1"/>
    </source>
</evidence>
<sequence length="67" mass="7777">MEYCVIPTASSRAPRTYLLLDPQELTEKQSGMQQQGKWEQAKVLQQEKDSLLKLEETGVLQQERQQL</sequence>
<accession>A0ACC2FRF4</accession>
<proteinExistence type="predicted"/>